<feature type="domain" description="Apiosidase-like catalytic" evidence="2">
    <location>
        <begin position="40"/>
        <end position="367"/>
    </location>
</feature>
<dbReference type="Proteomes" id="UP000215086">
    <property type="component" value="Chromosome"/>
</dbReference>
<sequence length="475" mass="53940">MILKGRNVVWICRSCFCVLIVGFILVRTVNAGAPQRLRVSDNGRYLLTDKGEPFFYLGDTAWELFHRLNREEAELYLTDRAKKGFTVIQAVVLAELDGLHTPNAYGHVPLLNNDPTRPAVVEGPDNDYWDHVDWIIQRAEGLGLFIGMLPTWGDKWNKKWGVGPEIFTPENARVYGRWLGQRYRDRPIIWILGGDRNPENERHLAIVRGLAAGLAEGDGGAHLMTYHPMGGSNSAQWLHRDDWLAFNMFQSGHSAFNLPNYKTTLALRDLVPTKPVLDGEPRYEDHPVNWKQGEQWFDDWDVRQAAYWSMLSGACGHTYGNHNIWQMYEPPRKPISFARTPWKEALHHPGSAQMGLMRAILTQRPWYKLVPDQSLIQGNELEGADHRRAARSIDDTFALVYLPTGGSLTVHWDVARREEVQVWWFDPRTGSVQDGGRKKPSESFAIRAPGSGRGQDWLLILDKISAGLAPPRIGP</sequence>
<dbReference type="Pfam" id="PF12904">
    <property type="entry name" value="Collagen_bind_2"/>
    <property type="match status" value="1"/>
</dbReference>
<proteinExistence type="predicted"/>
<dbReference type="RefSeq" id="WP_095415765.1">
    <property type="nucleotide sequence ID" value="NZ_CP018477.1"/>
</dbReference>
<evidence type="ECO:0008006" key="5">
    <source>
        <dbReference type="Google" id="ProtNLM"/>
    </source>
</evidence>
<feature type="domain" description="Putative collagen-binding" evidence="1">
    <location>
        <begin position="370"/>
        <end position="462"/>
    </location>
</feature>
<dbReference type="PANTHER" id="PTHR37836:SF3">
    <property type="entry name" value="ENDOGLUCANASE"/>
    <property type="match status" value="1"/>
</dbReference>
<dbReference type="OrthoDB" id="59486at2"/>
<evidence type="ECO:0000259" key="2">
    <source>
        <dbReference type="Pfam" id="PF13204"/>
    </source>
</evidence>
<name>A0A286RIQ6_9BACT</name>
<dbReference type="SUPFAM" id="SSF51445">
    <property type="entry name" value="(Trans)glycosidases"/>
    <property type="match status" value="1"/>
</dbReference>
<evidence type="ECO:0000259" key="1">
    <source>
        <dbReference type="Pfam" id="PF12904"/>
    </source>
</evidence>
<gene>
    <name evidence="3" type="ORF">THTE_3224</name>
</gene>
<dbReference type="KEGG" id="ttf:THTE_3224"/>
<dbReference type="EMBL" id="CP018477">
    <property type="protein sequence ID" value="ASV75826.1"/>
    <property type="molecule type" value="Genomic_DNA"/>
</dbReference>
<dbReference type="AlphaFoldDB" id="A0A286RIQ6"/>
<evidence type="ECO:0000313" key="4">
    <source>
        <dbReference type="Proteomes" id="UP000215086"/>
    </source>
</evidence>
<reference evidence="3 4" key="1">
    <citation type="journal article" name="Front. Microbiol.">
        <title>Sugar Metabolism of the First Thermophilic Planctomycete Thermogutta terrifontis: Comparative Genomic and Transcriptomic Approaches.</title>
        <authorList>
            <person name="Elcheninov A.G."/>
            <person name="Menzel P."/>
            <person name="Gudbergsdottir S.R."/>
            <person name="Slesarev A.I."/>
            <person name="Kadnikov V.V."/>
            <person name="Krogh A."/>
            <person name="Bonch-Osmolovskaya E.A."/>
            <person name="Peng X."/>
            <person name="Kublanov I.V."/>
        </authorList>
    </citation>
    <scope>NUCLEOTIDE SEQUENCE [LARGE SCALE GENOMIC DNA]</scope>
    <source>
        <strain evidence="3 4">R1</strain>
    </source>
</reference>
<organism evidence="3 4">
    <name type="scientific">Thermogutta terrifontis</name>
    <dbReference type="NCBI Taxonomy" id="1331910"/>
    <lineage>
        <taxon>Bacteria</taxon>
        <taxon>Pseudomonadati</taxon>
        <taxon>Planctomycetota</taxon>
        <taxon>Planctomycetia</taxon>
        <taxon>Pirellulales</taxon>
        <taxon>Thermoguttaceae</taxon>
        <taxon>Thermogutta</taxon>
    </lineage>
</organism>
<dbReference type="Pfam" id="PF13204">
    <property type="entry name" value="Apiosidase"/>
    <property type="match status" value="1"/>
</dbReference>
<dbReference type="PANTHER" id="PTHR37836">
    <property type="entry name" value="LMO1036 PROTEIN"/>
    <property type="match status" value="1"/>
</dbReference>
<keyword evidence="4" id="KW-1185">Reference proteome</keyword>
<dbReference type="InterPro" id="IPR024749">
    <property type="entry name" value="Collagen-bd_put"/>
</dbReference>
<accession>A0A286RIQ6</accession>
<evidence type="ECO:0000313" key="3">
    <source>
        <dbReference type="EMBL" id="ASV75826.1"/>
    </source>
</evidence>
<dbReference type="InterPro" id="IPR025277">
    <property type="entry name" value="Apiosidase-like_cat_dom"/>
</dbReference>
<dbReference type="Gene3D" id="3.20.20.80">
    <property type="entry name" value="Glycosidases"/>
    <property type="match status" value="1"/>
</dbReference>
<protein>
    <recommendedName>
        <fullName evidence="5">DUF4038 domain-containing protein</fullName>
    </recommendedName>
</protein>
<dbReference type="InterPro" id="IPR017853">
    <property type="entry name" value="GH"/>
</dbReference>